<reference evidence="14 15" key="8">
    <citation type="journal article" date="2021" name="ACS Catal.">
        <title>Local Electric Field Modulated Reactivity of Pseudomonas aeruginosa Acid Phosphatase for Enhancing Phosphorylation of l-Ascorbic Acid.</title>
        <authorList>
            <person name="Xu X."/>
            <person name="Yan S."/>
            <person name="Hou X."/>
            <person name="Song W."/>
            <person name="Wang L."/>
            <person name="Wu T."/>
            <person name="Qi M."/>
            <person name="Wu J."/>
            <person name="Rao Y."/>
            <person name="Wang B."/>
            <person name="Liu L."/>
        </authorList>
    </citation>
    <scope>X-RAY CRYSTALLOGRAPHY (2.80 ANGSTROMS) OF 25-241</scope>
</reference>
<dbReference type="EC" id="3.1.3.2" evidence="1"/>
<evidence type="ECO:0000259" key="3">
    <source>
        <dbReference type="SMART" id="SM00014"/>
    </source>
</evidence>
<dbReference type="KEGG" id="paeb:NCGM1900_0183"/>
<keyword evidence="14 15" id="KW-0002">3D-structure</keyword>
<dbReference type="GO" id="GO:0003993">
    <property type="term" value="F:acid phosphatase activity"/>
    <property type="evidence" value="ECO:0007669"/>
    <property type="project" value="UniProtKB-EC"/>
</dbReference>
<dbReference type="Proteomes" id="UP000045039">
    <property type="component" value="Unassembled WGS sequence"/>
</dbReference>
<evidence type="ECO:0000313" key="4">
    <source>
        <dbReference type="EMBL" id="CRN95865.1"/>
    </source>
</evidence>
<reference evidence="8 13" key="4">
    <citation type="submission" date="2017-08" db="EMBL/GenBank/DDBJ databases">
        <authorList>
            <person name="Feschi L."/>
            <person name="Jeukens J."/>
            <person name="Emond-Rheault J.-G."/>
            <person name="Kukavica-Ibrulj I."/>
            <person name="Boyle B."/>
            <person name="Levesque R.C."/>
        </authorList>
    </citation>
    <scope>NUCLEOTIDE SEQUENCE [LARGE SCALE GENOMIC DNA]</scope>
    <source>
        <strain evidence="8 13">PA-W36</strain>
    </source>
</reference>
<evidence type="ECO:0000313" key="5">
    <source>
        <dbReference type="EMBL" id="MZZ16199.1"/>
    </source>
</evidence>
<dbReference type="Proteomes" id="UP000194857">
    <property type="component" value="Unassembled WGS sequence"/>
</dbReference>
<evidence type="ECO:0007829" key="15">
    <source>
        <dbReference type="PDB" id="7F18"/>
    </source>
</evidence>
<reference evidence="5" key="7">
    <citation type="submission" date="2020-01" db="EMBL/GenBank/DDBJ databases">
        <title>Bacteria Cultured from War Wounds Associated with the Conflict in Eastern Ukraine.</title>
        <authorList>
            <person name="Snesrud E."/>
            <person name="Galac M.R."/>
            <person name="Mc Gann P."/>
            <person name="Valentine K."/>
            <person name="Viacheslav K."/>
        </authorList>
    </citation>
    <scope>NUCLEOTIDE SEQUENCE</scope>
    <source>
        <strain evidence="5">VNMU148</strain>
    </source>
</reference>
<sequence length="241" mass="26067">MNNKTLCPSLLLCLSLLAPLSCLGETAAAPYPLAHPPRLADYLPPPPAADSAAAVADLGAVLEAQRLRTPEQVRRVRAHDQWEDNVFPFAGDLLGASFDKERLPLTRSFFNRAQENLVEVLMPAKKHFARPRPYEVTPKVKPVLPPPEGESYPSGHTMDSYFKASLLSMLVPEHHDAFFARAEEHAQSRVLAGVHFPSDLEGGQTAAAALVASLLADPAVAADFAAVREELRGALGLPKLQ</sequence>
<reference evidence="7 12" key="5">
    <citation type="submission" date="2018-07" db="EMBL/GenBank/DDBJ databases">
        <title>Mechanisms of high-level aminoglycoside resistance among Gram-negative pathogens in Brazil.</title>
        <authorList>
            <person name="Ballaben A.S."/>
            <person name="Darini A.L.C."/>
            <person name="Doi Y."/>
        </authorList>
    </citation>
    <scope>NUCLEOTIDE SEQUENCE [LARGE SCALE GENOMIC DNA]</scope>
    <source>
        <strain evidence="7 12">B2-305</strain>
    </source>
</reference>
<dbReference type="OMA" id="IFPEKRE"/>
<evidence type="ECO:0000313" key="12">
    <source>
        <dbReference type="Proteomes" id="UP000253594"/>
    </source>
</evidence>
<feature type="signal peptide" evidence="2">
    <location>
        <begin position="1"/>
        <end position="24"/>
    </location>
</feature>
<dbReference type="InterPro" id="IPR000326">
    <property type="entry name" value="PAP2/HPO"/>
</dbReference>
<comment type="catalytic activity">
    <reaction evidence="1">
        <text>a phosphate monoester + H2O = an alcohol + phosphate</text>
        <dbReference type="Rhea" id="RHEA:15017"/>
        <dbReference type="ChEBI" id="CHEBI:15377"/>
        <dbReference type="ChEBI" id="CHEBI:30879"/>
        <dbReference type="ChEBI" id="CHEBI:43474"/>
        <dbReference type="ChEBI" id="CHEBI:67140"/>
        <dbReference type="EC" id="3.1.3.2"/>
    </reaction>
</comment>
<dbReference type="CDD" id="cd03397">
    <property type="entry name" value="PAP2_acid_phosphatase"/>
    <property type="match status" value="1"/>
</dbReference>
<dbReference type="EMBL" id="QORE01000255">
    <property type="protein sequence ID" value="RCI74981.1"/>
    <property type="molecule type" value="Genomic_DNA"/>
</dbReference>
<evidence type="ECO:0000313" key="6">
    <source>
        <dbReference type="EMBL" id="OTI61405.1"/>
    </source>
</evidence>
<dbReference type="Proteomes" id="UP001297540">
    <property type="component" value="Chromosome"/>
</dbReference>
<evidence type="ECO:0000313" key="10">
    <source>
        <dbReference type="Proteomes" id="UP000045039"/>
    </source>
</evidence>
<dbReference type="InterPro" id="IPR001011">
    <property type="entry name" value="Acid_Pase_classA_bac"/>
</dbReference>
<dbReference type="SUPFAM" id="SSF48317">
    <property type="entry name" value="Acid phosphatase/Vanadium-dependent haloperoxidase"/>
    <property type="match status" value="1"/>
</dbReference>
<reference evidence="10" key="1">
    <citation type="submission" date="2015-06" db="EMBL/GenBank/DDBJ databases">
        <authorList>
            <person name="Radhakrishnan Rajesh"/>
            <person name="Underwood Anthony"/>
            <person name="Al-Shahib Ali"/>
        </authorList>
    </citation>
    <scope>NUCLEOTIDE SEQUENCE [LARGE SCALE GENOMIC DNA]</scope>
    <source>
        <strain evidence="10">P19_London_7_VIM_2_05_10</strain>
    </source>
</reference>
<proteinExistence type="evidence at protein level"/>
<feature type="chain" id="PRO_5015035850" description="Acid phosphatase" evidence="2">
    <location>
        <begin position="25"/>
        <end position="241"/>
    </location>
</feature>
<evidence type="ECO:0007829" key="14">
    <source>
        <dbReference type="PDB" id="7F17"/>
    </source>
</evidence>
<reference evidence="8 13" key="6">
    <citation type="submission" date="2019-01" db="EMBL/GenBank/DDBJ databases">
        <title>The Pseudomonas aeruginosa pan-genome provides new insights on its population structure, horizontal gene transfer and pathogenicity.</title>
        <authorList>
            <person name="Freschi L."/>
            <person name="Vincent A.T."/>
            <person name="Jeukens J."/>
            <person name="Emond-Rheault J.-G."/>
            <person name="Kukavica-Ibrulj I."/>
            <person name="Dupont M.-J."/>
            <person name="Charette S.J."/>
            <person name="Boyle B."/>
            <person name="Levesque R.C."/>
        </authorList>
    </citation>
    <scope>NUCLEOTIDE SEQUENCE [LARGE SCALE GENOMIC DNA]</scope>
    <source>
        <strain evidence="8 13">PA-W36</strain>
    </source>
</reference>
<gene>
    <name evidence="4" type="primary">phoC</name>
    <name evidence="6" type="ORF">CAZ10_16160</name>
    <name evidence="7" type="ORF">DT376_10070</name>
    <name evidence="5" type="ORF">GUL26_28420</name>
    <name evidence="8" type="ORF">IPC1295_25655</name>
    <name evidence="9" type="ORF">L4V69_04155</name>
    <name evidence="4" type="ORF">PAERUG_P19_London_7_VIM_2_05_10_00376</name>
</gene>
<keyword evidence="2" id="KW-0732">Signal</keyword>
<dbReference type="SMR" id="A0A0D6FFE3"/>
<name>A0A0D6FFE3_PSEAI</name>
<evidence type="ECO:0000313" key="11">
    <source>
        <dbReference type="Proteomes" id="UP000194857"/>
    </source>
</evidence>
<evidence type="ECO:0000313" key="7">
    <source>
        <dbReference type="EMBL" id="RCI74981.1"/>
    </source>
</evidence>
<dbReference type="Gene3D" id="1.20.144.10">
    <property type="entry name" value="Phosphatidic acid phosphatase type 2/haloperoxidase"/>
    <property type="match status" value="1"/>
</dbReference>
<dbReference type="EMBL" id="NSNE01000018">
    <property type="protein sequence ID" value="RPM08913.1"/>
    <property type="molecule type" value="Genomic_DNA"/>
</dbReference>
<dbReference type="Proteomes" id="UP000284767">
    <property type="component" value="Unassembled WGS sequence"/>
</dbReference>
<dbReference type="PIRSF" id="PIRSF000897">
    <property type="entry name" value="Acid_Ptase_ClsA"/>
    <property type="match status" value="1"/>
</dbReference>
<dbReference type="Pfam" id="PF01569">
    <property type="entry name" value="PAP2"/>
    <property type="match status" value="1"/>
</dbReference>
<organism evidence="4 10">
    <name type="scientific">Pseudomonas aeruginosa</name>
    <dbReference type="NCBI Taxonomy" id="287"/>
    <lineage>
        <taxon>Bacteria</taxon>
        <taxon>Pseudomonadati</taxon>
        <taxon>Pseudomonadota</taxon>
        <taxon>Gammaproteobacteria</taxon>
        <taxon>Pseudomonadales</taxon>
        <taxon>Pseudomonadaceae</taxon>
        <taxon>Pseudomonas</taxon>
    </lineage>
</organism>
<dbReference type="PDB" id="7F18">
    <property type="method" value="X-ray"/>
    <property type="resolution" value="3.30 A"/>
    <property type="chains" value="A/B/C=25-241"/>
</dbReference>
<evidence type="ECO:0000313" key="8">
    <source>
        <dbReference type="EMBL" id="RPM08913.1"/>
    </source>
</evidence>
<evidence type="ECO:0000313" key="13">
    <source>
        <dbReference type="Proteomes" id="UP000284767"/>
    </source>
</evidence>
<dbReference type="SMART" id="SM00014">
    <property type="entry name" value="acidPPc"/>
    <property type="match status" value="1"/>
</dbReference>
<dbReference type="InterPro" id="IPR036938">
    <property type="entry name" value="PAP2/HPO_sf"/>
</dbReference>
<dbReference type="AlphaFoldDB" id="A0A0D6FFE3"/>
<dbReference type="EMBL" id="CVVU01000013">
    <property type="protein sequence ID" value="CRN95865.1"/>
    <property type="molecule type" value="Genomic_DNA"/>
</dbReference>
<dbReference type="Proteomes" id="UP000644192">
    <property type="component" value="Unassembled WGS sequence"/>
</dbReference>
<reference evidence="6 11" key="3">
    <citation type="submission" date="2017-05" db="EMBL/GenBank/DDBJ databases">
        <authorList>
            <person name="Song R."/>
            <person name="Chenine A.L."/>
            <person name="Ruprecht R.M."/>
        </authorList>
    </citation>
    <scope>NUCLEOTIDE SEQUENCE [LARGE SCALE GENOMIC DNA]</scope>
    <source>
        <strain evidence="6 11">S567_C10_BS</strain>
    </source>
</reference>
<dbReference type="RefSeq" id="WP_003083962.1">
    <property type="nucleotide sequence ID" value="NZ_AP014622.1"/>
</dbReference>
<dbReference type="EMBL" id="CP136986">
    <property type="protein sequence ID" value="WOS78336.1"/>
    <property type="molecule type" value="Genomic_DNA"/>
</dbReference>
<reference evidence="9" key="10">
    <citation type="submission" date="2023-10" db="EMBL/GenBank/DDBJ databases">
        <title>Pathogen: clinical or host-associated sample.</title>
        <authorList>
            <person name="Hergert J."/>
            <person name="Casey R."/>
            <person name="Wagner J."/>
            <person name="Young E.L."/>
            <person name="Oakeson K.F."/>
        </authorList>
    </citation>
    <scope>NUCLEOTIDE SEQUENCE</scope>
    <source>
        <strain evidence="9">2021CK-01020</strain>
    </source>
</reference>
<reference evidence="9" key="9">
    <citation type="submission" date="2023-06" db="EMBL/GenBank/DDBJ databases">
        <authorList>
            <consortium name="Clinical and Environmental Microbiology Branch: Whole genome sequencing antimicrobial resistance pathogens in the healthcare setting"/>
        </authorList>
    </citation>
    <scope>NUCLEOTIDE SEQUENCE</scope>
    <source>
        <strain evidence="9">2021CK-01020</strain>
    </source>
</reference>
<protein>
    <recommendedName>
        <fullName evidence="1">Acid phosphatase</fullName>
        <ecNumber evidence="1">3.1.3.2</ecNumber>
    </recommendedName>
</protein>
<keyword evidence="1 4" id="KW-0378">Hydrolase</keyword>
<dbReference type="PDB" id="7F17">
    <property type="method" value="X-ray"/>
    <property type="resolution" value="2.80 A"/>
    <property type="chains" value="A/B/C=25-241"/>
</dbReference>
<reference evidence="4" key="2">
    <citation type="submission" date="2015-06" db="EMBL/GenBank/DDBJ databases">
        <authorList>
            <person name="Radhakrishnan R."/>
            <person name="Underwood A."/>
            <person name="Al-Shahib A."/>
        </authorList>
    </citation>
    <scope>NUCLEOTIDE SEQUENCE</scope>
    <source>
        <strain evidence="4">P19_London_7_VIM_2_05_10</strain>
    </source>
</reference>
<dbReference type="EMBL" id="WXZT01000025">
    <property type="protein sequence ID" value="MZZ16199.1"/>
    <property type="molecule type" value="Genomic_DNA"/>
</dbReference>
<evidence type="ECO:0000256" key="1">
    <source>
        <dbReference type="PIRNR" id="PIRNR000897"/>
    </source>
</evidence>
<accession>A0A0D6FFE3</accession>
<evidence type="ECO:0000313" key="9">
    <source>
        <dbReference type="EMBL" id="WOS78336.1"/>
    </source>
</evidence>
<feature type="domain" description="Phosphatidic acid phosphatase type 2/haloperoxidase" evidence="3">
    <location>
        <begin position="110"/>
        <end position="215"/>
    </location>
</feature>
<dbReference type="EMBL" id="NFFZ01000007">
    <property type="protein sequence ID" value="OTI61405.1"/>
    <property type="molecule type" value="Genomic_DNA"/>
</dbReference>
<dbReference type="Proteomes" id="UP000253594">
    <property type="component" value="Unassembled WGS sequence"/>
</dbReference>
<evidence type="ECO:0000256" key="2">
    <source>
        <dbReference type="SAM" id="SignalP"/>
    </source>
</evidence>
<comment type="similarity">
    <text evidence="1">Belongs to the class A bacterial acid phosphatase family.</text>
</comment>
<dbReference type="GO" id="GO:0030288">
    <property type="term" value="C:outer membrane-bounded periplasmic space"/>
    <property type="evidence" value="ECO:0007669"/>
    <property type="project" value="InterPro"/>
</dbReference>